<evidence type="ECO:0000313" key="3">
    <source>
        <dbReference type="Proteomes" id="UP001220962"/>
    </source>
</evidence>
<sequence>MSDLFKKAVSLGVGFTLYSKEKIEGAVNELVKRGELAPSQSKAVIDKLMERGAEESAGIKKAITDQVEKVLVDLGVPTRADVARLEKRIAELEAQAAQQKPAADPELPNKPLPETPVLDDTTPDMQPPTPTKEIE</sequence>
<evidence type="ECO:0000313" key="2">
    <source>
        <dbReference type="EMBL" id="WDH82343.1"/>
    </source>
</evidence>
<gene>
    <name evidence="2" type="ORF">PUW23_23335</name>
</gene>
<accession>A0AAX3MZ60</accession>
<dbReference type="InterPro" id="IPR008769">
    <property type="entry name" value="PhaF_PhaI"/>
</dbReference>
<dbReference type="Proteomes" id="UP001220962">
    <property type="component" value="Chromosome"/>
</dbReference>
<dbReference type="PANTHER" id="PTHR38664">
    <property type="entry name" value="SLR0058 PROTEIN"/>
    <property type="match status" value="1"/>
</dbReference>
<dbReference type="RefSeq" id="WP_081872528.1">
    <property type="nucleotide sequence ID" value="NZ_CP118101.1"/>
</dbReference>
<feature type="region of interest" description="Disordered" evidence="1">
    <location>
        <begin position="94"/>
        <end position="135"/>
    </location>
</feature>
<dbReference type="AlphaFoldDB" id="A0AAX3MZ60"/>
<dbReference type="PANTHER" id="PTHR38664:SF1">
    <property type="entry name" value="SLR0058 PROTEIN"/>
    <property type="match status" value="1"/>
</dbReference>
<feature type="compositionally biased region" description="Pro residues" evidence="1">
    <location>
        <begin position="125"/>
        <end position="135"/>
    </location>
</feature>
<dbReference type="Pfam" id="PF05597">
    <property type="entry name" value="Phasin"/>
    <property type="match status" value="1"/>
</dbReference>
<protein>
    <submittedName>
        <fullName evidence="2">Phasin family protein</fullName>
    </submittedName>
</protein>
<feature type="compositionally biased region" description="Low complexity" evidence="1">
    <location>
        <begin position="94"/>
        <end position="106"/>
    </location>
</feature>
<organism evidence="2 3">
    <name type="scientific">Paenibacillus urinalis</name>
    <dbReference type="NCBI Taxonomy" id="521520"/>
    <lineage>
        <taxon>Bacteria</taxon>
        <taxon>Bacillati</taxon>
        <taxon>Bacillota</taxon>
        <taxon>Bacilli</taxon>
        <taxon>Bacillales</taxon>
        <taxon>Paenibacillaceae</taxon>
        <taxon>Paenibacillus</taxon>
    </lineage>
</organism>
<reference evidence="2" key="1">
    <citation type="submission" date="2023-02" db="EMBL/GenBank/DDBJ databases">
        <title>Pathogen: clinical or host-associated sample.</title>
        <authorList>
            <person name="Hergert J."/>
            <person name="Casey R."/>
            <person name="Wagner J."/>
            <person name="Young E.L."/>
            <person name="Oakeson K.F."/>
        </authorList>
    </citation>
    <scope>NUCLEOTIDE SEQUENCE</scope>
    <source>
        <strain evidence="2">2022CK-00830</strain>
    </source>
</reference>
<proteinExistence type="predicted"/>
<name>A0AAX3MZ60_9BACL</name>
<evidence type="ECO:0000256" key="1">
    <source>
        <dbReference type="SAM" id="MobiDB-lite"/>
    </source>
</evidence>
<dbReference type="EMBL" id="CP118101">
    <property type="protein sequence ID" value="WDH82343.1"/>
    <property type="molecule type" value="Genomic_DNA"/>
</dbReference>